<reference evidence="4 5" key="1">
    <citation type="submission" date="2019-06" db="EMBL/GenBank/DDBJ databases">
        <authorList>
            <person name="Meng X."/>
        </authorList>
    </citation>
    <scope>NUCLEOTIDE SEQUENCE [LARGE SCALE GENOMIC DNA]</scope>
    <source>
        <strain evidence="4 5">M625</strain>
    </source>
</reference>
<proteinExistence type="predicted"/>
<keyword evidence="5" id="KW-1185">Reference proteome</keyword>
<comment type="caution">
    <text evidence="4">The sequence shown here is derived from an EMBL/GenBank/DDBJ whole genome shotgun (WGS) entry which is preliminary data.</text>
</comment>
<dbReference type="GO" id="GO:0016989">
    <property type="term" value="F:sigma factor antagonist activity"/>
    <property type="evidence" value="ECO:0007669"/>
    <property type="project" value="TreeGrafter"/>
</dbReference>
<dbReference type="Gene3D" id="3.55.50.30">
    <property type="match status" value="1"/>
</dbReference>
<evidence type="ECO:0000259" key="3">
    <source>
        <dbReference type="Pfam" id="PF16344"/>
    </source>
</evidence>
<dbReference type="AlphaFoldDB" id="A0A504J2X2"/>
<dbReference type="Pfam" id="PF16344">
    <property type="entry name" value="FecR_C"/>
    <property type="match status" value="1"/>
</dbReference>
<feature type="transmembrane region" description="Helical" evidence="1">
    <location>
        <begin position="81"/>
        <end position="102"/>
    </location>
</feature>
<dbReference type="InterPro" id="IPR006860">
    <property type="entry name" value="FecR"/>
</dbReference>
<evidence type="ECO:0000256" key="1">
    <source>
        <dbReference type="SAM" id="Phobius"/>
    </source>
</evidence>
<accession>A0A504J2X2</accession>
<organism evidence="4 5">
    <name type="scientific">Aquimarina algicola</name>
    <dbReference type="NCBI Taxonomy" id="2589995"/>
    <lineage>
        <taxon>Bacteria</taxon>
        <taxon>Pseudomonadati</taxon>
        <taxon>Bacteroidota</taxon>
        <taxon>Flavobacteriia</taxon>
        <taxon>Flavobacteriales</taxon>
        <taxon>Flavobacteriaceae</taxon>
        <taxon>Aquimarina</taxon>
    </lineage>
</organism>
<feature type="domain" description="Protein FecR C-terminal" evidence="3">
    <location>
        <begin position="314"/>
        <end position="382"/>
    </location>
</feature>
<protein>
    <submittedName>
        <fullName evidence="4">FecR family protein</fullName>
    </submittedName>
</protein>
<dbReference type="RefSeq" id="WP_140596010.1">
    <property type="nucleotide sequence ID" value="NZ_VFWZ01000008.1"/>
</dbReference>
<dbReference type="InterPro" id="IPR012373">
    <property type="entry name" value="Ferrdict_sens_TM"/>
</dbReference>
<dbReference type="Proteomes" id="UP000315540">
    <property type="component" value="Unassembled WGS sequence"/>
</dbReference>
<evidence type="ECO:0000313" key="5">
    <source>
        <dbReference type="Proteomes" id="UP000315540"/>
    </source>
</evidence>
<keyword evidence="1" id="KW-1133">Transmembrane helix</keyword>
<gene>
    <name evidence="4" type="ORF">FHK87_20300</name>
</gene>
<name>A0A504J2X2_9FLAO</name>
<dbReference type="PANTHER" id="PTHR30273">
    <property type="entry name" value="PERIPLASMIC SIGNAL SENSOR AND SIGMA FACTOR ACTIVATOR FECR-RELATED"/>
    <property type="match status" value="1"/>
</dbReference>
<dbReference type="InterPro" id="IPR032508">
    <property type="entry name" value="FecR_C"/>
</dbReference>
<dbReference type="Gene3D" id="2.60.120.1440">
    <property type="match status" value="1"/>
</dbReference>
<dbReference type="EMBL" id="VFWZ01000008">
    <property type="protein sequence ID" value="TPN82772.1"/>
    <property type="molecule type" value="Genomic_DNA"/>
</dbReference>
<keyword evidence="1" id="KW-0472">Membrane</keyword>
<evidence type="ECO:0000313" key="4">
    <source>
        <dbReference type="EMBL" id="TPN82772.1"/>
    </source>
</evidence>
<sequence length="387" mass="44529">METLILKYITNTISKKELDALKKWLQKTENQEYFKTFIQTNYELDVNYSSIDSKKAYNSMMNVIESKTIEPKPVKRLYYTYLKYAAVILLLIISSIGAYTILTSDPNPSPTNNAITQQIILELEDGTVHLLDENDSTTITSANDNTIINQEYDKLLYTKQTSKTGSKLAFNKLIVPYGKRFKIELSDGTLVFLNAGTTLRYPRAFTNSKSRKVYLEGEAYFDVKENKNKPFIVQTNEMNVRVLGTKFNVSSYQNEYNTSAVLVEGSIAAYKPSEDFNLKNTLVVKPGEQAMVKDDLFTIQQVNTNKHIAWTEGKLYFVNDKFQNIIKELERHYAVTIKNTNQELNDIRYTGTFLYETIEQVLNTFKHNTQFEYTIKGKEIIIKSPST</sequence>
<dbReference type="PANTHER" id="PTHR30273:SF2">
    <property type="entry name" value="PROTEIN FECR"/>
    <property type="match status" value="1"/>
</dbReference>
<evidence type="ECO:0000259" key="2">
    <source>
        <dbReference type="Pfam" id="PF04773"/>
    </source>
</evidence>
<dbReference type="Pfam" id="PF04773">
    <property type="entry name" value="FecR"/>
    <property type="match status" value="1"/>
</dbReference>
<dbReference type="OrthoDB" id="649666at2"/>
<keyword evidence="1" id="KW-0812">Transmembrane</keyword>
<feature type="domain" description="FecR protein" evidence="2">
    <location>
        <begin position="178"/>
        <end position="267"/>
    </location>
</feature>